<protein>
    <submittedName>
        <fullName evidence="1">Uncharacterized protein</fullName>
    </submittedName>
</protein>
<organism evidence="1 2">
    <name type="scientific">Tannerella sp. oral taxon BU063 isolate Cell 2</name>
    <dbReference type="NCBI Taxonomy" id="1411148"/>
    <lineage>
        <taxon>Bacteria</taxon>
        <taxon>Pseudomonadati</taxon>
        <taxon>Bacteroidota</taxon>
        <taxon>Bacteroidia</taxon>
        <taxon>Bacteroidales</taxon>
        <taxon>Tannerellaceae</taxon>
        <taxon>Tannerella</taxon>
    </lineage>
</organism>
<gene>
    <name evidence="1" type="ORF">N425_05475</name>
</gene>
<comment type="caution">
    <text evidence="1">The sequence shown here is derived from an EMBL/GenBank/DDBJ whole genome shotgun (WGS) entry which is preliminary data.</text>
</comment>
<dbReference type="PATRIC" id="fig|1411148.3.peg.790"/>
<dbReference type="PANTHER" id="PTHR34985">
    <property type="entry name" value="SLR0554 PROTEIN"/>
    <property type="match status" value="1"/>
</dbReference>
<sequence length="161" mass="18635">MATTFLQPHRKQTVPAFEVLSIDINRAKAISMDNVYTEAKALLKSGFCYWFDDEDIEDIAELYKESEDFQVQTAEMELSLRCFEKPTEDNPHSSYMTTTEIITYLGYYTHHPLSLKHMGEALKRAGFEKVSRRRDGSSPVYVYKIRKILPCPLLDSYSSLM</sequence>
<evidence type="ECO:0000313" key="1">
    <source>
        <dbReference type="EMBL" id="ETK02249.1"/>
    </source>
</evidence>
<dbReference type="AlphaFoldDB" id="W2C4W0"/>
<name>W2C4W0_9BACT</name>
<accession>W2C4W0</accession>
<proteinExistence type="predicted"/>
<reference evidence="1 2" key="1">
    <citation type="submission" date="2013-11" db="EMBL/GenBank/DDBJ databases">
        <title>Single cell genomics of uncultured Tannerella BU063 (oral taxon 286).</title>
        <authorList>
            <person name="Beall C.J."/>
            <person name="Campbell A.G."/>
            <person name="Griffen A.L."/>
            <person name="Podar M."/>
            <person name="Leys E.J."/>
        </authorList>
    </citation>
    <scope>NUCLEOTIDE SEQUENCE [LARGE SCALE GENOMIC DNA]</scope>
    <source>
        <strain evidence="1">Cell 2</strain>
    </source>
</reference>
<dbReference type="PANTHER" id="PTHR34985:SF1">
    <property type="entry name" value="SLR0554 PROTEIN"/>
    <property type="match status" value="1"/>
</dbReference>
<evidence type="ECO:0000313" key="2">
    <source>
        <dbReference type="Proteomes" id="UP000018837"/>
    </source>
</evidence>
<dbReference type="Proteomes" id="UP000018837">
    <property type="component" value="Unassembled WGS sequence"/>
</dbReference>
<dbReference type="EMBL" id="AYUF01000384">
    <property type="protein sequence ID" value="ETK02249.1"/>
    <property type="molecule type" value="Genomic_DNA"/>
</dbReference>